<keyword evidence="5" id="KW-0762">Sugar transport</keyword>
<feature type="domain" description="Soluble ligand binding" evidence="17">
    <location>
        <begin position="611"/>
        <end position="657"/>
    </location>
</feature>
<dbReference type="Gene3D" id="3.10.560.10">
    <property type="entry name" value="Outer membrane lipoprotein wza domain like"/>
    <property type="match status" value="6"/>
</dbReference>
<accession>G0J5Z7</accession>
<dbReference type="GO" id="GO:0006811">
    <property type="term" value="P:monoatomic ion transport"/>
    <property type="evidence" value="ECO:0007669"/>
    <property type="project" value="UniProtKB-KW"/>
</dbReference>
<dbReference type="InterPro" id="IPR054765">
    <property type="entry name" value="SLBB_dom"/>
</dbReference>
<feature type="domain" description="SLBB" evidence="18">
    <location>
        <begin position="427"/>
        <end position="506"/>
    </location>
</feature>
<dbReference type="GO" id="GO:0015288">
    <property type="term" value="F:porin activity"/>
    <property type="evidence" value="ECO:0007669"/>
    <property type="project" value="UniProtKB-KW"/>
</dbReference>
<evidence type="ECO:0000256" key="3">
    <source>
        <dbReference type="ARBA" id="ARBA00022448"/>
    </source>
</evidence>
<name>G0J5Z7_CYCMS</name>
<evidence type="ECO:0000256" key="1">
    <source>
        <dbReference type="ARBA" id="ARBA00004571"/>
    </source>
</evidence>
<evidence type="ECO:0000256" key="6">
    <source>
        <dbReference type="ARBA" id="ARBA00022692"/>
    </source>
</evidence>
<evidence type="ECO:0000313" key="19">
    <source>
        <dbReference type="EMBL" id="AEL26060.1"/>
    </source>
</evidence>
<comment type="subcellular location">
    <subcellularLocation>
        <location evidence="1">Cell outer membrane</location>
        <topology evidence="1">Multi-pass membrane protein</topology>
    </subcellularLocation>
</comment>
<feature type="domain" description="Soluble ligand binding" evidence="17">
    <location>
        <begin position="262"/>
        <end position="306"/>
    </location>
</feature>
<evidence type="ECO:0000256" key="4">
    <source>
        <dbReference type="ARBA" id="ARBA00022452"/>
    </source>
</evidence>
<evidence type="ECO:0000256" key="9">
    <source>
        <dbReference type="ARBA" id="ARBA00023065"/>
    </source>
</evidence>
<keyword evidence="15" id="KW-1133">Transmembrane helix</keyword>
<evidence type="ECO:0000256" key="8">
    <source>
        <dbReference type="ARBA" id="ARBA00023047"/>
    </source>
</evidence>
<dbReference type="PANTHER" id="PTHR33619:SF3">
    <property type="entry name" value="POLYSACCHARIDE EXPORT PROTEIN GFCE-RELATED"/>
    <property type="match status" value="1"/>
</dbReference>
<evidence type="ECO:0000256" key="2">
    <source>
        <dbReference type="ARBA" id="ARBA00009450"/>
    </source>
</evidence>
<organism evidence="19 20">
    <name type="scientific">Cyclobacterium marinum (strain ATCC 25205 / DSM 745 / LMG 13164 / NCIMB 1802)</name>
    <name type="common">Flectobacillus marinus</name>
    <dbReference type="NCBI Taxonomy" id="880070"/>
    <lineage>
        <taxon>Bacteria</taxon>
        <taxon>Pseudomonadati</taxon>
        <taxon>Bacteroidota</taxon>
        <taxon>Cytophagia</taxon>
        <taxon>Cytophagales</taxon>
        <taxon>Cyclobacteriaceae</taxon>
        <taxon>Cyclobacterium</taxon>
    </lineage>
</organism>
<feature type="domain" description="Soluble ligand binding" evidence="17">
    <location>
        <begin position="517"/>
        <end position="564"/>
    </location>
</feature>
<feature type="domain" description="Soluble ligand binding" evidence="17">
    <location>
        <begin position="345"/>
        <end position="389"/>
    </location>
</feature>
<evidence type="ECO:0000259" key="16">
    <source>
        <dbReference type="Pfam" id="PF02563"/>
    </source>
</evidence>
<evidence type="ECO:0000256" key="7">
    <source>
        <dbReference type="ARBA" id="ARBA00022729"/>
    </source>
</evidence>
<keyword evidence="12" id="KW-0564">Palmitate</keyword>
<evidence type="ECO:0000256" key="5">
    <source>
        <dbReference type="ARBA" id="ARBA00022597"/>
    </source>
</evidence>
<evidence type="ECO:0000256" key="13">
    <source>
        <dbReference type="ARBA" id="ARBA00023237"/>
    </source>
</evidence>
<evidence type="ECO:0000256" key="14">
    <source>
        <dbReference type="ARBA" id="ARBA00023288"/>
    </source>
</evidence>
<proteinExistence type="inferred from homology"/>
<sequence length="885" mass="99368">MWRSCIATKNKLDMISKRLVNHHWFHYAIFFLLIMLSHVALPQSLEDISSINVDDLSDQQLEQLVNRASEAGFTEAELLQMAQLRGLPSSEVDKLKERLEGLVLMGSYDGKNSSESPSRSPRRQMEFNEITQGMISPQTDLDKLSSEEQPYFGMDLFYNKTRRLTFEPNLNLATPRNYILGPGDEVNIDIYGQSETYYQASITAEGQIILENIGPISVSGLTIEDASKVIRNRLSTYYTGLRGNKPNTFLQITLGNIRTIKVNLVGEVRLPGTFTLSAFSNVFNALYAAGGPNTNGSMRRVKLIRNQKEIAEIDLYAFLIDGDPGVNMTLQDQDIILVPPYLARVSLEGEVKRPKVFEIKENESFADVLRFAGGFTDRAFKEKVGVTRVTNKEKAVSDVYNDQFSMFLMKGGDHYTIGKILDRYTNRVQVKGAVYRPGNYAFETGLTLSKLIEKSEGLRGEAFTNRVSILRTKADLSTRLIQVDLDAIKKGTAPDVTISREDIIHVPSIYDLKEESYVKVTGEVLNPGTYVYSENMTPADLILMAGGLKESASKEDIEIARRKSDQAGREYADIIPVALDNELGLSSNPQVLLPFDHLTVRRKTNFSLERMVKIEGQVKSPGNFAISEAEERISSLISRSGGLTEFAYPKGATLIRRTEFYKNQSEKARNKDNLLNLLQRLNRENLEPTESQKQMIDRIGNYLFGMNDSVEGRLDQSVVEARERLFNDISSSRDGVNPIQLRETETVAIDLVAIMDNPGSKYDLILEEGDILSVPRKLQTVRLRGDVIYPTTIRHESLKGLPYYINKAGGFNVRAKRKRTYVVYANGEVARTKNYLFFNAYPKIEPGSEIIVPTKGPRIPIRPSDLVGITTGLATIAFLITQIIN</sequence>
<keyword evidence="4" id="KW-1134">Transmembrane beta strand</keyword>
<feature type="domain" description="Polysaccharide export protein N-terminal" evidence="16">
    <location>
        <begin position="174"/>
        <end position="238"/>
    </location>
</feature>
<evidence type="ECO:0000259" key="17">
    <source>
        <dbReference type="Pfam" id="PF10531"/>
    </source>
</evidence>
<keyword evidence="14" id="KW-0449">Lipoprotein</keyword>
<comment type="similarity">
    <text evidence="2">Belongs to the BexD/CtrA/VexA family.</text>
</comment>
<dbReference type="STRING" id="880070.Cycma_2318"/>
<keyword evidence="13" id="KW-0998">Cell outer membrane</keyword>
<keyword evidence="3" id="KW-0813">Transport</keyword>
<dbReference type="GO" id="GO:0015159">
    <property type="term" value="F:polysaccharide transmembrane transporter activity"/>
    <property type="evidence" value="ECO:0007669"/>
    <property type="project" value="InterPro"/>
</dbReference>
<dbReference type="PANTHER" id="PTHR33619">
    <property type="entry name" value="POLYSACCHARIDE EXPORT PROTEIN GFCE-RELATED"/>
    <property type="match status" value="1"/>
</dbReference>
<evidence type="ECO:0000259" key="18">
    <source>
        <dbReference type="Pfam" id="PF22461"/>
    </source>
</evidence>
<keyword evidence="10" id="KW-0626">Porin</keyword>
<dbReference type="InterPro" id="IPR019554">
    <property type="entry name" value="Soluble_ligand-bd"/>
</dbReference>
<keyword evidence="11 15" id="KW-0472">Membrane</keyword>
<dbReference type="eggNOG" id="COG1596">
    <property type="taxonomic scope" value="Bacteria"/>
</dbReference>
<dbReference type="GO" id="GO:0046930">
    <property type="term" value="C:pore complex"/>
    <property type="evidence" value="ECO:0007669"/>
    <property type="project" value="UniProtKB-KW"/>
</dbReference>
<dbReference type="InterPro" id="IPR049712">
    <property type="entry name" value="Poly_export"/>
</dbReference>
<dbReference type="Pfam" id="PF22461">
    <property type="entry name" value="SLBB_2"/>
    <property type="match status" value="1"/>
</dbReference>
<dbReference type="EMBL" id="CP002955">
    <property type="protein sequence ID" value="AEL26060.1"/>
    <property type="molecule type" value="Genomic_DNA"/>
</dbReference>
<keyword evidence="9" id="KW-0406">Ion transport</keyword>
<dbReference type="Pfam" id="PF02563">
    <property type="entry name" value="Poly_export"/>
    <property type="match status" value="1"/>
</dbReference>
<gene>
    <name evidence="19" type="ordered locus">Cycma_2318</name>
</gene>
<dbReference type="HOGENOM" id="CLU_011447_1_0_10"/>
<evidence type="ECO:0000256" key="10">
    <source>
        <dbReference type="ARBA" id="ARBA00023114"/>
    </source>
</evidence>
<dbReference type="KEGG" id="cmr:Cycma_2318"/>
<keyword evidence="7" id="KW-0732">Signal</keyword>
<evidence type="ECO:0000256" key="11">
    <source>
        <dbReference type="ARBA" id="ARBA00023136"/>
    </source>
</evidence>
<evidence type="ECO:0000256" key="12">
    <source>
        <dbReference type="ARBA" id="ARBA00023139"/>
    </source>
</evidence>
<dbReference type="GO" id="GO:0009279">
    <property type="term" value="C:cell outer membrane"/>
    <property type="evidence" value="ECO:0007669"/>
    <property type="project" value="UniProtKB-SubCell"/>
</dbReference>
<keyword evidence="6 15" id="KW-0812">Transmembrane</keyword>
<feature type="transmembrane region" description="Helical" evidence="15">
    <location>
        <begin position="24"/>
        <end position="41"/>
    </location>
</feature>
<reference evidence="20" key="1">
    <citation type="submission" date="2011-07" db="EMBL/GenBank/DDBJ databases">
        <title>The complete genome of Cyclobacterium marinum DSM 745.</title>
        <authorList>
            <person name="Lucas S."/>
            <person name="Han J."/>
            <person name="Lapidus A."/>
            <person name="Bruce D."/>
            <person name="Goodwin L."/>
            <person name="Pitluck S."/>
            <person name="Peters L."/>
            <person name="Kyrpides N."/>
            <person name="Mavromatis K."/>
            <person name="Ivanova N."/>
            <person name="Ovchinnikova G."/>
            <person name="Chertkov O."/>
            <person name="Detter J.C."/>
            <person name="Tapia R."/>
            <person name="Han C."/>
            <person name="Land M."/>
            <person name="Hauser L."/>
            <person name="Markowitz V."/>
            <person name="Cheng J.-F."/>
            <person name="Hugenholtz P."/>
            <person name="Woyke T."/>
            <person name="Wu D."/>
            <person name="Tindall B."/>
            <person name="Schuetze A."/>
            <person name="Brambilla E."/>
            <person name="Klenk H.-P."/>
            <person name="Eisen J.A."/>
        </authorList>
    </citation>
    <scope>NUCLEOTIDE SEQUENCE [LARGE SCALE GENOMIC DNA]</scope>
    <source>
        <strain evidence="20">ATCC 25205 / DSM 745 / LMG 13164 / NCIMB 1802</strain>
    </source>
</reference>
<protein>
    <submittedName>
        <fullName evidence="19">Polysaccharide export protein</fullName>
    </submittedName>
</protein>
<keyword evidence="20" id="KW-1185">Reference proteome</keyword>
<dbReference type="Proteomes" id="UP000001635">
    <property type="component" value="Chromosome"/>
</dbReference>
<keyword evidence="8" id="KW-0625">Polysaccharide transport</keyword>
<dbReference type="Pfam" id="PF10531">
    <property type="entry name" value="SLBB"/>
    <property type="match status" value="4"/>
</dbReference>
<evidence type="ECO:0000313" key="20">
    <source>
        <dbReference type="Proteomes" id="UP000001635"/>
    </source>
</evidence>
<dbReference type="InterPro" id="IPR003715">
    <property type="entry name" value="Poly_export_N"/>
</dbReference>
<evidence type="ECO:0000256" key="15">
    <source>
        <dbReference type="SAM" id="Phobius"/>
    </source>
</evidence>
<dbReference type="AlphaFoldDB" id="G0J5Z7"/>